<protein>
    <recommendedName>
        <fullName evidence="2">NTP pyrophosphohydrolase MazG putative catalytic core domain-containing protein</fullName>
    </recommendedName>
</protein>
<gene>
    <name evidence="1" type="ORF">SDC9_124981</name>
</gene>
<reference evidence="1" key="1">
    <citation type="submission" date="2019-08" db="EMBL/GenBank/DDBJ databases">
        <authorList>
            <person name="Kucharzyk K."/>
            <person name="Murdoch R.W."/>
            <person name="Higgins S."/>
            <person name="Loffler F."/>
        </authorList>
    </citation>
    <scope>NUCLEOTIDE SEQUENCE</scope>
</reference>
<dbReference type="Pfam" id="PF12643">
    <property type="entry name" value="MazG-like"/>
    <property type="match status" value="1"/>
</dbReference>
<dbReference type="InterPro" id="IPR052555">
    <property type="entry name" value="dCTP_Pyrophosphatase"/>
</dbReference>
<dbReference type="PANTHER" id="PTHR46523:SF1">
    <property type="entry name" value="DCTP PYROPHOSPHATASE 1"/>
    <property type="match status" value="1"/>
</dbReference>
<dbReference type="SUPFAM" id="SSF101386">
    <property type="entry name" value="all-alpha NTP pyrophosphatases"/>
    <property type="match status" value="1"/>
</dbReference>
<organism evidence="1">
    <name type="scientific">bioreactor metagenome</name>
    <dbReference type="NCBI Taxonomy" id="1076179"/>
    <lineage>
        <taxon>unclassified sequences</taxon>
        <taxon>metagenomes</taxon>
        <taxon>ecological metagenomes</taxon>
    </lineage>
</organism>
<dbReference type="GO" id="GO:0047429">
    <property type="term" value="F:nucleoside triphosphate diphosphatase activity"/>
    <property type="evidence" value="ECO:0007669"/>
    <property type="project" value="InterPro"/>
</dbReference>
<sequence>MLKDETIRRVLKFRDDRDWRQFHTPKDLAISLNLEAAELLEIFQWSGSDLECRDKTDKLREELADVLSYCILMADVCGLGLDEIVNEKVTKNEAKYPVEKARGNAAKYTELY</sequence>
<dbReference type="InterPro" id="IPR025984">
    <property type="entry name" value="DCTPP"/>
</dbReference>
<proteinExistence type="predicted"/>
<dbReference type="AlphaFoldDB" id="A0A645CLZ5"/>
<dbReference type="PANTHER" id="PTHR46523">
    <property type="entry name" value="DCTP PYROPHOSPHATASE 1"/>
    <property type="match status" value="1"/>
</dbReference>
<dbReference type="CDD" id="cd11537">
    <property type="entry name" value="NTP-PPase_RS21-C6_like"/>
    <property type="match status" value="1"/>
</dbReference>
<evidence type="ECO:0008006" key="2">
    <source>
        <dbReference type="Google" id="ProtNLM"/>
    </source>
</evidence>
<accession>A0A645CLZ5</accession>
<dbReference type="GO" id="GO:0009143">
    <property type="term" value="P:nucleoside triphosphate catabolic process"/>
    <property type="evidence" value="ECO:0007669"/>
    <property type="project" value="InterPro"/>
</dbReference>
<comment type="caution">
    <text evidence="1">The sequence shown here is derived from an EMBL/GenBank/DDBJ whole genome shotgun (WGS) entry which is preliminary data.</text>
</comment>
<dbReference type="Gene3D" id="1.10.287.1080">
    <property type="entry name" value="MazG-like"/>
    <property type="match status" value="1"/>
</dbReference>
<dbReference type="PIRSF" id="PIRSF029826">
    <property type="entry name" value="UCP029826_pph"/>
    <property type="match status" value="1"/>
</dbReference>
<name>A0A645CLZ5_9ZZZZ</name>
<dbReference type="EMBL" id="VSSQ01028303">
    <property type="protein sequence ID" value="MPM77971.1"/>
    <property type="molecule type" value="Genomic_DNA"/>
</dbReference>
<evidence type="ECO:0000313" key="1">
    <source>
        <dbReference type="EMBL" id="MPM77971.1"/>
    </source>
</evidence>